<evidence type="ECO:0000256" key="1">
    <source>
        <dbReference type="SAM" id="MobiDB-lite"/>
    </source>
</evidence>
<dbReference type="Proteomes" id="UP000535511">
    <property type="component" value="Unassembled WGS sequence"/>
</dbReference>
<accession>A0A7Y9E8C1</accession>
<evidence type="ECO:0000313" key="3">
    <source>
        <dbReference type="Proteomes" id="UP000535511"/>
    </source>
</evidence>
<protein>
    <submittedName>
        <fullName evidence="2">Uncharacterized protein</fullName>
    </submittedName>
</protein>
<reference evidence="2 3" key="1">
    <citation type="submission" date="2020-07" db="EMBL/GenBank/DDBJ databases">
        <title>Sequencing the genomes of 1000 actinobacteria strains.</title>
        <authorList>
            <person name="Klenk H.-P."/>
        </authorList>
    </citation>
    <scope>NUCLEOTIDE SEQUENCE [LARGE SCALE GENOMIC DNA]</scope>
    <source>
        <strain evidence="2 3">DSM 21350</strain>
    </source>
</reference>
<evidence type="ECO:0000313" key="2">
    <source>
        <dbReference type="EMBL" id="NYD43099.1"/>
    </source>
</evidence>
<comment type="caution">
    <text evidence="2">The sequence shown here is derived from an EMBL/GenBank/DDBJ whole genome shotgun (WGS) entry which is preliminary data.</text>
</comment>
<keyword evidence="3" id="KW-1185">Reference proteome</keyword>
<dbReference type="EMBL" id="JACCBG010000001">
    <property type="protein sequence ID" value="NYD43099.1"/>
    <property type="molecule type" value="Genomic_DNA"/>
</dbReference>
<gene>
    <name evidence="2" type="ORF">BJZ21_003182</name>
</gene>
<name>A0A7Y9E8C1_9ACTN</name>
<proteinExistence type="predicted"/>
<feature type="region of interest" description="Disordered" evidence="1">
    <location>
        <begin position="378"/>
        <end position="397"/>
    </location>
</feature>
<dbReference type="AlphaFoldDB" id="A0A7Y9E8C1"/>
<dbReference type="RefSeq" id="WP_179664655.1">
    <property type="nucleotide sequence ID" value="NZ_JACCBG010000001.1"/>
</dbReference>
<organism evidence="2 3">
    <name type="scientific">Nocardioides panaciterrulae</name>
    <dbReference type="NCBI Taxonomy" id="661492"/>
    <lineage>
        <taxon>Bacteria</taxon>
        <taxon>Bacillati</taxon>
        <taxon>Actinomycetota</taxon>
        <taxon>Actinomycetes</taxon>
        <taxon>Propionibacteriales</taxon>
        <taxon>Nocardioidaceae</taxon>
        <taxon>Nocardioides</taxon>
    </lineage>
</organism>
<sequence length="441" mass="48445">MTRTLWLHCGSFKAGSSRIQHEIWARRAELADRGWLYPETGLVTDEPDVGMRHSHFVYQRYDPRQFRSLLEGLAAEIAASGCDQVLMSSEAWTRPGSGPALAELVGLLRGQGLVEDVRGVVYLRNRFDYARSFFRELTRRRGNRKPLAAFVAANERPLDPLDTVRTLRDALAPGTLQAFRYEEVGDTGVHFFRLLGLDAVAAADRTNTGLPAVEVEACRQLNLVAPELQPAWPGLAAATPSHVRLELPEAVERFAPGQLEADRDYRADLAAATGWSEAQVDAALAPPDPDGVDVTSLGPVLQGVVLDWVRRTATPLVEVTTWSHPDVDLLELNQPDQPRREDAAGDAAGDEPRLSGRLLLAPSVADGWRLLLVGDHEEREARTGRPSPGLARRMPERPDAGHARFHASRVGFGGGGRLDLVLERASGERSVVATLRRRWTA</sequence>
<feature type="region of interest" description="Disordered" evidence="1">
    <location>
        <begin position="332"/>
        <end position="355"/>
    </location>
</feature>